<dbReference type="EMBL" id="CAMGYJ010000010">
    <property type="protein sequence ID" value="CAI0553365.1"/>
    <property type="molecule type" value="Genomic_DNA"/>
</dbReference>
<sequence length="59" mass="6893">MKLRNHFLSPNVLHYHRHPSAFRIRKPPFLLDQIKHHQKLKLFYLHAKSSSLPLLAGGG</sequence>
<dbReference type="Proteomes" id="UP001154282">
    <property type="component" value="Unassembled WGS sequence"/>
</dbReference>
<protein>
    <submittedName>
        <fullName evidence="1">Uncharacterized protein</fullName>
    </submittedName>
</protein>
<keyword evidence="2" id="KW-1185">Reference proteome</keyword>
<name>A0AAV0R755_9ROSI</name>
<gene>
    <name evidence="1" type="ORF">LITE_LOCUS46814</name>
</gene>
<comment type="caution">
    <text evidence="1">The sequence shown here is derived from an EMBL/GenBank/DDBJ whole genome shotgun (WGS) entry which is preliminary data.</text>
</comment>
<dbReference type="AlphaFoldDB" id="A0AAV0R755"/>
<organism evidence="1 2">
    <name type="scientific">Linum tenue</name>
    <dbReference type="NCBI Taxonomy" id="586396"/>
    <lineage>
        <taxon>Eukaryota</taxon>
        <taxon>Viridiplantae</taxon>
        <taxon>Streptophyta</taxon>
        <taxon>Embryophyta</taxon>
        <taxon>Tracheophyta</taxon>
        <taxon>Spermatophyta</taxon>
        <taxon>Magnoliopsida</taxon>
        <taxon>eudicotyledons</taxon>
        <taxon>Gunneridae</taxon>
        <taxon>Pentapetalae</taxon>
        <taxon>rosids</taxon>
        <taxon>fabids</taxon>
        <taxon>Malpighiales</taxon>
        <taxon>Linaceae</taxon>
        <taxon>Linum</taxon>
    </lineage>
</organism>
<accession>A0AAV0R755</accession>
<evidence type="ECO:0000313" key="2">
    <source>
        <dbReference type="Proteomes" id="UP001154282"/>
    </source>
</evidence>
<proteinExistence type="predicted"/>
<reference evidence="1" key="1">
    <citation type="submission" date="2022-08" db="EMBL/GenBank/DDBJ databases">
        <authorList>
            <person name="Gutierrez-Valencia J."/>
        </authorList>
    </citation>
    <scope>NUCLEOTIDE SEQUENCE</scope>
</reference>
<evidence type="ECO:0000313" key="1">
    <source>
        <dbReference type="EMBL" id="CAI0553365.1"/>
    </source>
</evidence>